<dbReference type="AlphaFoldDB" id="A0A167EZ80"/>
<dbReference type="STRING" id="1763537.ULVI_13275"/>
<protein>
    <submittedName>
        <fullName evidence="1">Deacylase</fullName>
    </submittedName>
</protein>
<dbReference type="Pfam" id="PF09411">
    <property type="entry name" value="PagL"/>
    <property type="match status" value="1"/>
</dbReference>
<dbReference type="RefSeq" id="WP_068593286.1">
    <property type="nucleotide sequence ID" value="NZ_LRXL01000052.1"/>
</dbReference>
<dbReference type="OrthoDB" id="627554at2"/>
<sequence>MRKFLFLVLLLGTATLFSQEEKVDSFIDANYFYGTILRHNKDIAHLIKGHPDGLILSYNKKTFGEERWQQAYNYPDWGVSFVYHNPQYDILGANYGVYAHYNSYFFNRNVLLRIGQGIAYASNKFDLESNPKNNAYGSSLLSSTYLMLNYNKQYLFKNIGIQAGLAVIHYSNANVTAPNSSTNSLTFNVGLQYHLDREETSEYSFKEYTKFSEPIKFNLMLRTGVNESDYLNLGQEPFLVVSTFLDKRLSYKSSIQIGADMFFSYFLKRQIEYISISFPSYGIKGDEDYKRAGVFAGHELHIGKVGVLTQLGYYVYYPYDFEGRTYFRAGLTYRLHKNIVASTTLKSHGAKAEAVEFGIGIRI</sequence>
<dbReference type="Proteomes" id="UP000077013">
    <property type="component" value="Unassembled WGS sequence"/>
</dbReference>
<proteinExistence type="predicted"/>
<evidence type="ECO:0000313" key="2">
    <source>
        <dbReference type="Proteomes" id="UP000077013"/>
    </source>
</evidence>
<dbReference type="InterPro" id="IPR018550">
    <property type="entry name" value="Lipid-A_deacylase-rel"/>
</dbReference>
<dbReference type="Gene3D" id="2.40.160.20">
    <property type="match status" value="1"/>
</dbReference>
<accession>A0A167EZ80</accession>
<name>A0A167EZ80_9FLAO</name>
<reference evidence="1 2" key="1">
    <citation type="submission" date="2016-02" db="EMBL/GenBank/DDBJ databases">
        <title>Ulvibacter sp. LPB0005, isolated from Thais luteostoma.</title>
        <authorList>
            <person name="Shin S.-K."/>
            <person name="Yi H."/>
        </authorList>
    </citation>
    <scope>NUCLEOTIDE SEQUENCE [LARGE SCALE GENOMIC DNA]</scope>
    <source>
        <strain evidence="1 2">LPB0005</strain>
    </source>
</reference>
<keyword evidence="2" id="KW-1185">Reference proteome</keyword>
<evidence type="ECO:0000313" key="1">
    <source>
        <dbReference type="EMBL" id="OAB76030.1"/>
    </source>
</evidence>
<comment type="caution">
    <text evidence="1">The sequence shown here is derived from an EMBL/GenBank/DDBJ whole genome shotgun (WGS) entry which is preliminary data.</text>
</comment>
<organism evidence="1 2">
    <name type="scientific">Cochleicola gelatinilyticus</name>
    <dbReference type="NCBI Taxonomy" id="1763537"/>
    <lineage>
        <taxon>Bacteria</taxon>
        <taxon>Pseudomonadati</taxon>
        <taxon>Bacteroidota</taxon>
        <taxon>Flavobacteriia</taxon>
        <taxon>Flavobacteriales</taxon>
        <taxon>Flavobacteriaceae</taxon>
        <taxon>Cochleicola</taxon>
    </lineage>
</organism>
<dbReference type="EMBL" id="LRXL01000052">
    <property type="protein sequence ID" value="OAB76030.1"/>
    <property type="molecule type" value="Genomic_DNA"/>
</dbReference>
<gene>
    <name evidence="1" type="ORF">ULVI_13275</name>
</gene>